<proteinExistence type="predicted"/>
<dbReference type="Proteomes" id="UP001171916">
    <property type="component" value="Unassembled WGS sequence"/>
</dbReference>
<evidence type="ECO:0000313" key="2">
    <source>
        <dbReference type="EMBL" id="MDN3202903.1"/>
    </source>
</evidence>
<protein>
    <submittedName>
        <fullName evidence="2">Outer membrane beta-barrel protein</fullName>
    </submittedName>
</protein>
<keyword evidence="3" id="KW-1185">Reference proteome</keyword>
<accession>A0ABT7Y8T8</accession>
<gene>
    <name evidence="2" type="ORF">QVH07_02025</name>
</gene>
<reference evidence="2" key="1">
    <citation type="submission" date="2023-06" db="EMBL/GenBank/DDBJ databases">
        <title>Robiginitalea aurantiacus sp. nov. and Algoriphagus sediminis sp. nov., isolated from coastal sediment.</title>
        <authorList>
            <person name="Zhou Z.Y."/>
            <person name="An J."/>
            <person name="Jia Y.W."/>
            <person name="Du Z.J."/>
        </authorList>
    </citation>
    <scope>NUCLEOTIDE SEQUENCE</scope>
    <source>
        <strain evidence="2">C2-7</strain>
    </source>
</reference>
<feature type="chain" id="PRO_5045054877" evidence="1">
    <location>
        <begin position="20"/>
        <end position="281"/>
    </location>
</feature>
<sequence>MKTFLSLCMLLLISVSALAQTEPEKPKNPKKPSEPDTVIYTKDKVIKVFGDTWSYTQTEDGKWVLDFEEGDGNEVKIKSRNRNSFRGGIATDLGINIWPQDSEAPQVKPWGSWNFALNLIGTQSFGRNFEIKTTAGVSWYNFKFEDKNTITVKTPDGLEFQEFDGDGIGTKSKISASFVNITMVPTIKTSNQKLRLGVGAYAGYRIGGRGKFVYDDNDGNKQKLYEKSNMYVEDFRYGVRGEVGVGSINFYINYDLNNLFQENLGPQVQAISFGITSNDLD</sequence>
<name>A0ABT7Y8T8_9BACT</name>
<keyword evidence="1" id="KW-0732">Signal</keyword>
<evidence type="ECO:0000256" key="1">
    <source>
        <dbReference type="SAM" id="SignalP"/>
    </source>
</evidence>
<organism evidence="2 3">
    <name type="scientific">Algoriphagus sediminis</name>
    <dbReference type="NCBI Taxonomy" id="3057113"/>
    <lineage>
        <taxon>Bacteria</taxon>
        <taxon>Pseudomonadati</taxon>
        <taxon>Bacteroidota</taxon>
        <taxon>Cytophagia</taxon>
        <taxon>Cytophagales</taxon>
        <taxon>Cyclobacteriaceae</taxon>
        <taxon>Algoriphagus</taxon>
    </lineage>
</organism>
<feature type="signal peptide" evidence="1">
    <location>
        <begin position="1"/>
        <end position="19"/>
    </location>
</feature>
<dbReference type="EMBL" id="JAUEPH010000001">
    <property type="protein sequence ID" value="MDN3202903.1"/>
    <property type="molecule type" value="Genomic_DNA"/>
</dbReference>
<evidence type="ECO:0000313" key="3">
    <source>
        <dbReference type="Proteomes" id="UP001171916"/>
    </source>
</evidence>
<dbReference type="RefSeq" id="WP_289998459.1">
    <property type="nucleotide sequence ID" value="NZ_JAUEPH010000001.1"/>
</dbReference>
<comment type="caution">
    <text evidence="2">The sequence shown here is derived from an EMBL/GenBank/DDBJ whole genome shotgun (WGS) entry which is preliminary data.</text>
</comment>